<gene>
    <name evidence="2" type="ORF">ABCS64_09555</name>
</gene>
<dbReference type="PROSITE" id="PS51257">
    <property type="entry name" value="PROKAR_LIPOPROTEIN"/>
    <property type="match status" value="1"/>
</dbReference>
<dbReference type="PROSITE" id="PS00175">
    <property type="entry name" value="PG_MUTASE"/>
    <property type="match status" value="1"/>
</dbReference>
<dbReference type="Proteomes" id="UP001574673">
    <property type="component" value="Unassembled WGS sequence"/>
</dbReference>
<dbReference type="Gene3D" id="3.40.50.1240">
    <property type="entry name" value="Phosphoglycerate mutase-like"/>
    <property type="match status" value="1"/>
</dbReference>
<dbReference type="SMART" id="SM00855">
    <property type="entry name" value="PGAM"/>
    <property type="match status" value="1"/>
</dbReference>
<dbReference type="InterPro" id="IPR013078">
    <property type="entry name" value="His_Pase_superF_clade-1"/>
</dbReference>
<comment type="caution">
    <text evidence="2">The sequence shown here is derived from an EMBL/GenBank/DDBJ whole genome shotgun (WGS) entry which is preliminary data.</text>
</comment>
<dbReference type="SUPFAM" id="SSF53254">
    <property type="entry name" value="Phosphoglycerate mutase-like"/>
    <property type="match status" value="1"/>
</dbReference>
<dbReference type="InterPro" id="IPR029033">
    <property type="entry name" value="His_PPase_superfam"/>
</dbReference>
<evidence type="ECO:0000313" key="3">
    <source>
        <dbReference type="Proteomes" id="UP001574673"/>
    </source>
</evidence>
<reference evidence="3" key="1">
    <citation type="submission" date="2024-06" db="EMBL/GenBank/DDBJ databases">
        <title>Radixoralia hellwigii gen. nov., sp nov., isolated from a root canal in the human oral cavity.</title>
        <authorList>
            <person name="Bartsch S."/>
            <person name="Wittmer A."/>
            <person name="Schulz A.-K."/>
            <person name="Neumann-Schaal M."/>
            <person name="Wolf J."/>
            <person name="Gronow S."/>
            <person name="Tennert C."/>
            <person name="Haecker G."/>
            <person name="Cieplik F."/>
            <person name="Al-Ahmad A."/>
        </authorList>
    </citation>
    <scope>NUCLEOTIDE SEQUENCE [LARGE SCALE GENOMIC DNA]</scope>
    <source>
        <strain evidence="3">Wk13</strain>
    </source>
</reference>
<dbReference type="PANTHER" id="PTHR48100">
    <property type="entry name" value="BROAD-SPECIFICITY PHOSPHATASE YOR283W-RELATED"/>
    <property type="match status" value="1"/>
</dbReference>
<name>A0ABV4UG14_9RHOO</name>
<dbReference type="EC" id="3.1.3.-" evidence="2"/>
<dbReference type="GO" id="GO:0016787">
    <property type="term" value="F:hydrolase activity"/>
    <property type="evidence" value="ECO:0007669"/>
    <property type="project" value="UniProtKB-KW"/>
</dbReference>
<evidence type="ECO:0000256" key="1">
    <source>
        <dbReference type="SAM" id="SignalP"/>
    </source>
</evidence>
<dbReference type="InterPro" id="IPR001345">
    <property type="entry name" value="PG/BPGM_mutase_AS"/>
</dbReference>
<proteinExistence type="predicted"/>
<keyword evidence="1" id="KW-0732">Signal</keyword>
<accession>A0ABV4UG14</accession>
<feature type="signal peptide" evidence="1">
    <location>
        <begin position="1"/>
        <end position="26"/>
    </location>
</feature>
<dbReference type="CDD" id="cd07067">
    <property type="entry name" value="HP_PGM_like"/>
    <property type="match status" value="1"/>
</dbReference>
<dbReference type="RefSeq" id="WP_418891605.1">
    <property type="nucleotide sequence ID" value="NZ_JBEUWX010000002.1"/>
</dbReference>
<organism evidence="2 3">
    <name type="scientific">Dentiradicibacter hellwigii</name>
    <dbReference type="NCBI Taxonomy" id="3149053"/>
    <lineage>
        <taxon>Bacteria</taxon>
        <taxon>Pseudomonadati</taxon>
        <taxon>Pseudomonadota</taxon>
        <taxon>Betaproteobacteria</taxon>
        <taxon>Rhodocyclales</taxon>
        <taxon>Rhodocyclaceae</taxon>
        <taxon>Dentiradicibacter</taxon>
    </lineage>
</organism>
<dbReference type="EMBL" id="JBEUWX010000002">
    <property type="protein sequence ID" value="MFA9950558.1"/>
    <property type="molecule type" value="Genomic_DNA"/>
</dbReference>
<keyword evidence="2" id="KW-0378">Hydrolase</keyword>
<sequence length="276" mass="30339">MPTHPLRFIRHFALLAGTLLAFGCFAEPAQPAQTVLAERIDLIRHGESEDNLNEGKTVVRLDGTLMPSKGKVLSGWNSASLTMRGVSQAVKAGEVLLKQEKEAEKNAGDTAGAASPKLRDALWLYSPLLRTKQTLSGVLLGAQLDNEKALKLRPDTRIFERSAGSLTNLTWPEAAQHWPEMAKGRQATVFHQADAAYPNGESLALVYRRASAAIDEALTQERRIIVISHELTIKTLVAHLTRGKIDDNAFATKVENAKPITLIRRGDRWEIQLAQP</sequence>
<keyword evidence="3" id="KW-1185">Reference proteome</keyword>
<protein>
    <submittedName>
        <fullName evidence="2">Histidine phosphatase family protein</fullName>
        <ecNumber evidence="2">3.1.3.-</ecNumber>
    </submittedName>
</protein>
<evidence type="ECO:0000313" key="2">
    <source>
        <dbReference type="EMBL" id="MFA9950558.1"/>
    </source>
</evidence>
<feature type="chain" id="PRO_5047419493" evidence="1">
    <location>
        <begin position="27"/>
        <end position="276"/>
    </location>
</feature>
<dbReference type="Pfam" id="PF00300">
    <property type="entry name" value="His_Phos_1"/>
    <property type="match status" value="1"/>
</dbReference>
<dbReference type="InterPro" id="IPR050275">
    <property type="entry name" value="PGM_Phosphatase"/>
</dbReference>